<protein>
    <recommendedName>
        <fullName evidence="3">C2 NT-type domain-containing protein</fullName>
    </recommendedName>
</protein>
<evidence type="ECO:0000256" key="2">
    <source>
        <dbReference type="SAM" id="MobiDB-lite"/>
    </source>
</evidence>
<proteinExistence type="predicted"/>
<feature type="compositionally biased region" description="Polar residues" evidence="2">
    <location>
        <begin position="215"/>
        <end position="235"/>
    </location>
</feature>
<feature type="coiled-coil region" evidence="1">
    <location>
        <begin position="553"/>
        <end position="587"/>
    </location>
</feature>
<comment type="caution">
    <text evidence="4">The sequence shown here is derived from an EMBL/GenBank/DDBJ whole genome shotgun (WGS) entry which is preliminary data.</text>
</comment>
<dbReference type="EMBL" id="JACMSC010000009">
    <property type="protein sequence ID" value="KAG6507222.1"/>
    <property type="molecule type" value="Genomic_DNA"/>
</dbReference>
<accession>A0A8J5GIJ1</accession>
<dbReference type="Proteomes" id="UP000734854">
    <property type="component" value="Unassembled WGS sequence"/>
</dbReference>
<dbReference type="InterPro" id="IPR019448">
    <property type="entry name" value="NT-C2"/>
</dbReference>
<feature type="region of interest" description="Disordered" evidence="2">
    <location>
        <begin position="427"/>
        <end position="463"/>
    </location>
</feature>
<feature type="coiled-coil region" evidence="1">
    <location>
        <begin position="683"/>
        <end position="1020"/>
    </location>
</feature>
<feature type="coiled-coil region" evidence="1">
    <location>
        <begin position="1105"/>
        <end position="1153"/>
    </location>
</feature>
<evidence type="ECO:0000259" key="3">
    <source>
        <dbReference type="PROSITE" id="PS51840"/>
    </source>
</evidence>
<feature type="compositionally biased region" description="Polar residues" evidence="2">
    <location>
        <begin position="170"/>
        <end position="181"/>
    </location>
</feature>
<dbReference type="PROSITE" id="PS51840">
    <property type="entry name" value="C2_NT"/>
    <property type="match status" value="1"/>
</dbReference>
<feature type="coiled-coil region" evidence="1">
    <location>
        <begin position="1188"/>
        <end position="1229"/>
    </location>
</feature>
<dbReference type="PANTHER" id="PTHR47270:SF3">
    <property type="entry name" value="HYPOTETICAL PROTEIN"/>
    <property type="match status" value="1"/>
</dbReference>
<evidence type="ECO:0000313" key="5">
    <source>
        <dbReference type="Proteomes" id="UP000734854"/>
    </source>
</evidence>
<evidence type="ECO:0000256" key="1">
    <source>
        <dbReference type="SAM" id="Coils"/>
    </source>
</evidence>
<feature type="compositionally biased region" description="Basic and acidic residues" evidence="2">
    <location>
        <begin position="438"/>
        <end position="447"/>
    </location>
</feature>
<keyword evidence="1" id="KW-0175">Coiled coil</keyword>
<feature type="compositionally biased region" description="Low complexity" evidence="2">
    <location>
        <begin position="191"/>
        <end position="206"/>
    </location>
</feature>
<organism evidence="4 5">
    <name type="scientific">Zingiber officinale</name>
    <name type="common">Ginger</name>
    <name type="synonym">Amomum zingiber</name>
    <dbReference type="NCBI Taxonomy" id="94328"/>
    <lineage>
        <taxon>Eukaryota</taxon>
        <taxon>Viridiplantae</taxon>
        <taxon>Streptophyta</taxon>
        <taxon>Embryophyta</taxon>
        <taxon>Tracheophyta</taxon>
        <taxon>Spermatophyta</taxon>
        <taxon>Magnoliopsida</taxon>
        <taxon>Liliopsida</taxon>
        <taxon>Zingiberales</taxon>
        <taxon>Zingiberaceae</taxon>
        <taxon>Zingiber</taxon>
    </lineage>
</organism>
<gene>
    <name evidence="4" type="ORF">ZIOFF_032563</name>
</gene>
<evidence type="ECO:0000313" key="4">
    <source>
        <dbReference type="EMBL" id="KAG6507222.1"/>
    </source>
</evidence>
<reference evidence="4 5" key="1">
    <citation type="submission" date="2020-08" db="EMBL/GenBank/DDBJ databases">
        <title>Plant Genome Project.</title>
        <authorList>
            <person name="Zhang R.-G."/>
        </authorList>
    </citation>
    <scope>NUCLEOTIDE SEQUENCE [LARGE SCALE GENOMIC DNA]</scope>
    <source>
        <tissue evidence="4">Rhizome</tissue>
    </source>
</reference>
<sequence length="1337" mass="152934">MSSQVTRRSVNISSASSSFRVGLDMSPVPKVWDRLFLSIVSVETGKTISKTSKATVRNGNCQWTDAESIWVSQDNTSKELEESHFKIVVSPASARSVIIGEVTLNLADYISAGDAAPVFLPLKNCDSGTTLQVKVQCFSPKSKFRVGKSFKKASHVEDQNNNDELDGKSDGSSNNQLSNTYPDEYGNRDTSFSASGSHRSSDSVDSLGRTYFSPKKSSNGVQYIGRQDSSGCQNANYGTVRADEHLRSYQSSFNSRTSGSSVHTNQWEDTAAQASGSGVRMPSLRPSDSSKDLLEAAEEIEELRDEVKMWERHSRQLKLDIQSLKKEISEKSKNEAKLDEQIFAANTEHDSLKLEVEQLKAALEESLSEQRDSVQKELEEELKFQKESNGNLARQLKQTQESNIELVTILQELEGITEKQRLEIANLSQRSSPNGQEVEDRNCKSLDEQMLSSRSSSGLEREVESLRNKVQELERDCAELTAENLDLLYKLKKLSKDAEKGGPSHDFMSERSHYQISTNKCEYEIVFLKSRICELEDELKRKEVTTATLSTKFEDLEKASADLAIELQHYKDETSGLEAKLREMHKEIREKNLELPNMHQKLKLDLENDLEGFDAVSMRVSDKVEPFSLSDMHDVTEDNYVADNDYAGDRNVSPVSTGLLSQKKSRHVVDDISRSFYEFEQLISSLHKEKRQLEEDLASQRKQNDEMSKILEDVQNDLKEITGSMEFHVSANKKLEKKTTGLESCKKELELQISEFEQENINLSERVSGLEAQLRYITNDKESKRLELEDTRSLLADLKYEVEKHKGENEVQKSELKEKLLKTQKQLSEALEESDVLRRSNSKLQATIESLNEDCTSLQKLTGDLKRQKVELHEHVTQLEVELHETRNKNLDFHEQVDILELKLSSLQKEIVSKEKLLLSQLEQNFQDVKEHEERIGKAHILLNKIEKEKTVEVKNFEKEIADLTAQMTSSQDEKAKLALAAVHEASVLRSDKSKLECNLQEMSSKAKMYEGDLQKLQKESKDKIQGLVDLHNASKQSEEMLMADIEHMKRVMEGVKSSEEKHRKMVSALELKHKASDYEKQELVEEISWLKVQLQKFSHLQNTMLDLKNSLDETNCEKQKLEEILKSLSEEHENLMSEKSSLTEKLSNMQRALCDAEDDRCSRIALQEKLLRMENDLSVKEASCAFEVELKNELNRVKRTNSEYQRKLQNLEQENVDLMKKVQSMETKMLRRLSQDQEMNSQVVDCPPSLFLPFDKVVLTSYELFRVISQNQSNDIEALKKVINDNSETISSLELELRDMKERYLHMSLQYAEVEAQRGQLVMQLKSVKKEKSWFS</sequence>
<keyword evidence="5" id="KW-1185">Reference proteome</keyword>
<feature type="region of interest" description="Disordered" evidence="2">
    <location>
        <begin position="149"/>
        <end position="235"/>
    </location>
</feature>
<dbReference type="Pfam" id="PF10358">
    <property type="entry name" value="NT-C2"/>
    <property type="match status" value="1"/>
</dbReference>
<feature type="domain" description="C2 NT-type" evidence="3">
    <location>
        <begin position="1"/>
        <end position="139"/>
    </location>
</feature>
<dbReference type="PANTHER" id="PTHR47270">
    <property type="entry name" value="PROTEIN MLP1-LIKE"/>
    <property type="match status" value="1"/>
</dbReference>
<name>A0A8J5GIJ1_ZINOF</name>
<feature type="coiled-coil region" evidence="1">
    <location>
        <begin position="1277"/>
        <end position="1332"/>
    </location>
</feature>